<keyword evidence="1" id="KW-0547">Nucleotide-binding</keyword>
<dbReference type="InterPro" id="IPR017871">
    <property type="entry name" value="ABC_transporter-like_CS"/>
</dbReference>
<dbReference type="InterPro" id="IPR003439">
    <property type="entry name" value="ABC_transporter-like_ATP-bd"/>
</dbReference>
<dbReference type="EMBL" id="JARFPK010000042">
    <property type="protein sequence ID" value="MDF0591461.1"/>
    <property type="molecule type" value="Genomic_DNA"/>
</dbReference>
<evidence type="ECO:0000256" key="1">
    <source>
        <dbReference type="ARBA" id="ARBA00022741"/>
    </source>
</evidence>
<feature type="region of interest" description="Disordered" evidence="3">
    <location>
        <begin position="556"/>
        <end position="588"/>
    </location>
</feature>
<dbReference type="Proteomes" id="UP001220010">
    <property type="component" value="Unassembled WGS sequence"/>
</dbReference>
<gene>
    <name evidence="6" type="ORF">P0O15_09850</name>
</gene>
<dbReference type="InterPro" id="IPR027417">
    <property type="entry name" value="P-loop_NTPase"/>
</dbReference>
<feature type="domain" description="4Fe-4S ferredoxin-type" evidence="5">
    <location>
        <begin position="40"/>
        <end position="69"/>
    </location>
</feature>
<evidence type="ECO:0000256" key="3">
    <source>
        <dbReference type="SAM" id="MobiDB-lite"/>
    </source>
</evidence>
<dbReference type="SUPFAM" id="SSF52540">
    <property type="entry name" value="P-loop containing nucleoside triphosphate hydrolases"/>
    <property type="match status" value="2"/>
</dbReference>
<dbReference type="SUPFAM" id="SSF54862">
    <property type="entry name" value="4Fe-4S ferredoxins"/>
    <property type="match status" value="1"/>
</dbReference>
<dbReference type="PROSITE" id="PS51379">
    <property type="entry name" value="4FE4S_FER_2"/>
    <property type="match status" value="1"/>
</dbReference>
<dbReference type="PROSITE" id="PS50893">
    <property type="entry name" value="ABC_TRANSPORTER_2"/>
    <property type="match status" value="2"/>
</dbReference>
<dbReference type="PROSITE" id="PS00198">
    <property type="entry name" value="4FE4S_FER_1"/>
    <property type="match status" value="1"/>
</dbReference>
<dbReference type="RefSeq" id="WP_316967194.1">
    <property type="nucleotide sequence ID" value="NZ_JARFPK010000042.1"/>
</dbReference>
<sequence length="588" mass="65037">MRIAVINRDRCQPKKCVRECEYFCPPVRTGDETVTFADGGKPTITENLCVGCGICVRKCPFGAIAIINLPDELENPTHRYGENGFALYGLPVPTEGKVTGLLGPNGIGKSTAVAILSGLLTPNLGKGASWGEVIEAFSGSALGDYLRRVREKGVKTAYKPQNVDRIPKSFSGTVGELLERTDERGALSPLSEKLRVTPLMDREISSLSGGELQRVAIVACAAREADVYFFDEISPYLDIYQRINAAGAIRQLAKTRSVMVVEHDLALLDLLADGVHLVYGTPGAYGVITRPKGVRVGINQYIKGYFPEENVRVRSEPIVFEVRAPRAEKDVPILAEYGAFTKSYSAFRLEAEPGVIRRGEVVGILGPNGIGKSTYIKLLAGVEDPTEGHLQLKLKVSYKPQYLKADTDLSVEGFLRRINREFDSSYYQSEFVKPMGIEKLLEQPMEELSGGELQRVAVVGCLSRDADLYLLDEPSAHLDVEQRMMAAKVMRRFAESAERSVLVVDHDIYLIDLLSEKLMVFEGEEGKRGVAHPPVDMREGMNRFLKGIGITFRRDEDTRRPRVNKPGSRLDRSQRESGEHYYLAADAS</sequence>
<dbReference type="PROSITE" id="PS00211">
    <property type="entry name" value="ABC_TRANSPORTER_1"/>
    <property type="match status" value="2"/>
</dbReference>
<dbReference type="InterPro" id="IPR017896">
    <property type="entry name" value="4Fe4S_Fe-S-bd"/>
</dbReference>
<evidence type="ECO:0000256" key="2">
    <source>
        <dbReference type="ARBA" id="ARBA00022840"/>
    </source>
</evidence>
<feature type="domain" description="ABC transporter" evidence="4">
    <location>
        <begin position="313"/>
        <end position="547"/>
    </location>
</feature>
<comment type="caution">
    <text evidence="6">The sequence shown here is derived from an EMBL/GenBank/DDBJ whole genome shotgun (WGS) entry which is preliminary data.</text>
</comment>
<dbReference type="InterPro" id="IPR017900">
    <property type="entry name" value="4Fe4S_Fe_S_CS"/>
</dbReference>
<evidence type="ECO:0000313" key="7">
    <source>
        <dbReference type="Proteomes" id="UP001220010"/>
    </source>
</evidence>
<name>A0ABT5X9V4_9EURY</name>
<dbReference type="SMART" id="SM00382">
    <property type="entry name" value="AAA"/>
    <property type="match status" value="2"/>
</dbReference>
<dbReference type="Pfam" id="PF04068">
    <property type="entry name" value="Fer4_RLI"/>
    <property type="match status" value="1"/>
</dbReference>
<dbReference type="Pfam" id="PF00037">
    <property type="entry name" value="Fer4"/>
    <property type="match status" value="1"/>
</dbReference>
<dbReference type="InterPro" id="IPR013283">
    <property type="entry name" value="RLI1"/>
</dbReference>
<reference evidence="6 7" key="1">
    <citation type="submission" date="2023-03" db="EMBL/GenBank/DDBJ databases">
        <title>WGS of Methanotrichaceae archaeon Mx.</title>
        <authorList>
            <person name="Sorokin D.Y."/>
            <person name="Merkel A.Y."/>
        </authorList>
    </citation>
    <scope>NUCLEOTIDE SEQUENCE [LARGE SCALE GENOMIC DNA]</scope>
    <source>
        <strain evidence="6 7">Mx</strain>
    </source>
</reference>
<evidence type="ECO:0000259" key="5">
    <source>
        <dbReference type="PROSITE" id="PS51379"/>
    </source>
</evidence>
<dbReference type="PRINTS" id="PR01868">
    <property type="entry name" value="ABCEFAMILY"/>
</dbReference>
<proteinExistence type="predicted"/>
<evidence type="ECO:0000259" key="4">
    <source>
        <dbReference type="PROSITE" id="PS50893"/>
    </source>
</evidence>
<dbReference type="Gene3D" id="3.40.50.300">
    <property type="entry name" value="P-loop containing nucleotide triphosphate hydrolases"/>
    <property type="match status" value="2"/>
</dbReference>
<feature type="compositionally biased region" description="Basic and acidic residues" evidence="3">
    <location>
        <begin position="568"/>
        <end position="579"/>
    </location>
</feature>
<dbReference type="Pfam" id="PF00005">
    <property type="entry name" value="ABC_tran"/>
    <property type="match status" value="2"/>
</dbReference>
<keyword evidence="2" id="KW-0067">ATP-binding</keyword>
<feature type="domain" description="ABC transporter" evidence="4">
    <location>
        <begin position="67"/>
        <end position="307"/>
    </location>
</feature>
<dbReference type="InterPro" id="IPR007209">
    <property type="entry name" value="RNaseL-inhib-like_metal-bd_dom"/>
</dbReference>
<evidence type="ECO:0000313" key="6">
    <source>
        <dbReference type="EMBL" id="MDF0591461.1"/>
    </source>
</evidence>
<organism evidence="6 7">
    <name type="scientific">Candidatus Methanocrinis natronophilus</name>
    <dbReference type="NCBI Taxonomy" id="3033396"/>
    <lineage>
        <taxon>Archaea</taxon>
        <taxon>Methanobacteriati</taxon>
        <taxon>Methanobacteriota</taxon>
        <taxon>Stenosarchaea group</taxon>
        <taxon>Methanomicrobia</taxon>
        <taxon>Methanotrichales</taxon>
        <taxon>Methanotrichaceae</taxon>
        <taxon>Methanocrinis</taxon>
    </lineage>
</organism>
<dbReference type="PANTHER" id="PTHR19248">
    <property type="entry name" value="ATP-BINDING TRANSPORT PROTEIN-RELATED"/>
    <property type="match status" value="1"/>
</dbReference>
<accession>A0ABT5X9V4</accession>
<protein>
    <submittedName>
        <fullName evidence="6">Ribosome biogenesis/translation initiation ATPase RLI</fullName>
    </submittedName>
</protein>
<keyword evidence="7" id="KW-1185">Reference proteome</keyword>
<dbReference type="InterPro" id="IPR003593">
    <property type="entry name" value="AAA+_ATPase"/>
</dbReference>
<dbReference type="NCBIfam" id="NF009945">
    <property type="entry name" value="PRK13409.1"/>
    <property type="match status" value="1"/>
</dbReference>